<protein>
    <submittedName>
        <fullName evidence="1">(spotted green pufferfish) hypothetical protein</fullName>
    </submittedName>
</protein>
<reference evidence="1" key="1">
    <citation type="journal article" date="2004" name="Nature">
        <title>Genome duplication in the teleost fish Tetraodon nigroviridis reveals the early vertebrate proto-karyotype.</title>
        <authorList>
            <person name="Jaillon O."/>
            <person name="Aury J.-M."/>
            <person name="Brunet F."/>
            <person name="Petit J.-L."/>
            <person name="Stange-Thomann N."/>
            <person name="Mauceli E."/>
            <person name="Bouneau L."/>
            <person name="Fischer C."/>
            <person name="Ozouf-Costaz C."/>
            <person name="Bernot A."/>
            <person name="Nicaud S."/>
            <person name="Jaffe D."/>
            <person name="Fisher S."/>
            <person name="Lutfalla G."/>
            <person name="Dossat C."/>
            <person name="Segurens B."/>
            <person name="Dasilva C."/>
            <person name="Salanoubat M."/>
            <person name="Levy M."/>
            <person name="Boudet N."/>
            <person name="Castellano S."/>
            <person name="Anthouard V."/>
            <person name="Jubin C."/>
            <person name="Castelli V."/>
            <person name="Katinka M."/>
            <person name="Vacherie B."/>
            <person name="Biemont C."/>
            <person name="Skalli Z."/>
            <person name="Cattolico L."/>
            <person name="Poulain J."/>
            <person name="De Berardinis V."/>
            <person name="Cruaud C."/>
            <person name="Duprat S."/>
            <person name="Brottier P."/>
            <person name="Coutanceau J.-P."/>
            <person name="Gouzy J."/>
            <person name="Parra G."/>
            <person name="Lardier G."/>
            <person name="Chapple C."/>
            <person name="McKernan K.J."/>
            <person name="McEwan P."/>
            <person name="Bosak S."/>
            <person name="Kellis M."/>
            <person name="Volff J.-N."/>
            <person name="Guigo R."/>
            <person name="Zody M.C."/>
            <person name="Mesirov J."/>
            <person name="Lindblad-Toh K."/>
            <person name="Birren B."/>
            <person name="Nusbaum C."/>
            <person name="Kahn D."/>
            <person name="Robinson-Rechavi M."/>
            <person name="Laudet V."/>
            <person name="Schachter V."/>
            <person name="Quetier F."/>
            <person name="Saurin W."/>
            <person name="Scarpelli C."/>
            <person name="Wincker P."/>
            <person name="Lander E.S."/>
            <person name="Weissenbach J."/>
            <person name="Roest Crollius H."/>
        </authorList>
    </citation>
    <scope>NUCLEOTIDE SEQUENCE [LARGE SCALE GENOMIC DNA]</scope>
</reference>
<dbReference type="KEGG" id="tng:GSTEN00017435G001"/>
<evidence type="ECO:0000313" key="1">
    <source>
        <dbReference type="EMBL" id="CAF99390.1"/>
    </source>
</evidence>
<reference evidence="1" key="2">
    <citation type="submission" date="2004-02" db="EMBL/GenBank/DDBJ databases">
        <authorList>
            <consortium name="Genoscope"/>
            <consortium name="Whitehead Institute Centre for Genome Research"/>
        </authorList>
    </citation>
    <scope>NUCLEOTIDE SEQUENCE</scope>
</reference>
<organism evidence="1">
    <name type="scientific">Tetraodon nigroviridis</name>
    <name type="common">Spotted green pufferfish</name>
    <name type="synonym">Chelonodon nigroviridis</name>
    <dbReference type="NCBI Taxonomy" id="99883"/>
    <lineage>
        <taxon>Eukaryota</taxon>
        <taxon>Metazoa</taxon>
        <taxon>Chordata</taxon>
        <taxon>Craniata</taxon>
        <taxon>Vertebrata</taxon>
        <taxon>Euteleostomi</taxon>
        <taxon>Actinopterygii</taxon>
        <taxon>Neopterygii</taxon>
        <taxon>Teleostei</taxon>
        <taxon>Neoteleostei</taxon>
        <taxon>Acanthomorphata</taxon>
        <taxon>Eupercaria</taxon>
        <taxon>Tetraodontiformes</taxon>
        <taxon>Tetradontoidea</taxon>
        <taxon>Tetraodontidae</taxon>
        <taxon>Tetraodon</taxon>
    </lineage>
</organism>
<comment type="caution">
    <text evidence="1">The sequence shown here is derived from an EMBL/GenBank/DDBJ whole genome shotgun (WGS) entry which is preliminary data.</text>
</comment>
<dbReference type="AlphaFoldDB" id="Q4SIZ2"/>
<gene>
    <name evidence="1" type="ORF">GSTENG00017435001</name>
</gene>
<name>Q4SIZ2_TETNG</name>
<proteinExistence type="predicted"/>
<dbReference type="EMBL" id="CAAE01014577">
    <property type="protein sequence ID" value="CAF99390.1"/>
    <property type="molecule type" value="Genomic_DNA"/>
</dbReference>
<sequence>MGRALMHYCPPGLRVCGRPYVCTAPRRYPGPLYCDVVSSQSFLPV</sequence>
<accession>Q4SIZ2</accession>